<sequence length="241" mass="27051">MASSLLSFEQAGEPNQLLFSVHFLQCRKNLELLHKKCLTPAQLNVIVKIYRFMAKNLVSLLLWFIFTPILLISAIFITAKQNANQSSLENYASVASNEFEINNNIEGQVLNAEISDLRPYTLSKFLDKTPLAPYSEYIVEVSDKYGIDYRLIPAIAMKESGGGVTIDQSTHNAWGWENGITNFSSWESAIETVGKTLKKNYIAKGLVTPEQIMVVYAPPQVETGGKWAQDINLFFSQMESL</sequence>
<keyword evidence="1" id="KW-1133">Transmembrane helix</keyword>
<name>A0A1F5G6T1_9BACT</name>
<evidence type="ECO:0000313" key="3">
    <source>
        <dbReference type="Proteomes" id="UP000177369"/>
    </source>
</evidence>
<protein>
    <recommendedName>
        <fullName evidence="4">Mannosyl-glycoprotein endo-beta-N-acetylglucosamidase-like domain-containing protein</fullName>
    </recommendedName>
</protein>
<dbReference type="AlphaFoldDB" id="A0A1F5G6T1"/>
<proteinExistence type="predicted"/>
<reference evidence="2 3" key="1">
    <citation type="journal article" date="2016" name="Nat. Commun.">
        <title>Thousands of microbial genomes shed light on interconnected biogeochemical processes in an aquifer system.</title>
        <authorList>
            <person name="Anantharaman K."/>
            <person name="Brown C.T."/>
            <person name="Hug L.A."/>
            <person name="Sharon I."/>
            <person name="Castelle C.J."/>
            <person name="Probst A.J."/>
            <person name="Thomas B.C."/>
            <person name="Singh A."/>
            <person name="Wilkins M.J."/>
            <person name="Karaoz U."/>
            <person name="Brodie E.L."/>
            <person name="Williams K.H."/>
            <person name="Hubbard S.S."/>
            <person name="Banfield J.F."/>
        </authorList>
    </citation>
    <scope>NUCLEOTIDE SEQUENCE [LARGE SCALE GENOMIC DNA]</scope>
</reference>
<organism evidence="2 3">
    <name type="scientific">Candidatus Curtissbacteria bacterium RIFCSPHIGHO2_02_FULL_40_16b</name>
    <dbReference type="NCBI Taxonomy" id="1797714"/>
    <lineage>
        <taxon>Bacteria</taxon>
        <taxon>Candidatus Curtissiibacteriota</taxon>
    </lineage>
</organism>
<dbReference type="SUPFAM" id="SSF53955">
    <property type="entry name" value="Lysozyme-like"/>
    <property type="match status" value="1"/>
</dbReference>
<evidence type="ECO:0008006" key="4">
    <source>
        <dbReference type="Google" id="ProtNLM"/>
    </source>
</evidence>
<gene>
    <name evidence="2" type="ORF">A3D04_04875</name>
</gene>
<dbReference type="Proteomes" id="UP000177369">
    <property type="component" value="Unassembled WGS sequence"/>
</dbReference>
<evidence type="ECO:0000313" key="2">
    <source>
        <dbReference type="EMBL" id="OGD87583.1"/>
    </source>
</evidence>
<dbReference type="STRING" id="1797714.A3D04_04875"/>
<dbReference type="InterPro" id="IPR023346">
    <property type="entry name" value="Lysozyme-like_dom_sf"/>
</dbReference>
<feature type="transmembrane region" description="Helical" evidence="1">
    <location>
        <begin position="57"/>
        <end position="77"/>
    </location>
</feature>
<dbReference type="Gene3D" id="1.10.530.10">
    <property type="match status" value="1"/>
</dbReference>
<keyword evidence="1" id="KW-0472">Membrane</keyword>
<dbReference type="EMBL" id="MFBD01000046">
    <property type="protein sequence ID" value="OGD87583.1"/>
    <property type="molecule type" value="Genomic_DNA"/>
</dbReference>
<keyword evidence="1" id="KW-0812">Transmembrane</keyword>
<accession>A0A1F5G6T1</accession>
<evidence type="ECO:0000256" key="1">
    <source>
        <dbReference type="SAM" id="Phobius"/>
    </source>
</evidence>
<comment type="caution">
    <text evidence="2">The sequence shown here is derived from an EMBL/GenBank/DDBJ whole genome shotgun (WGS) entry which is preliminary data.</text>
</comment>